<accession>A0A067TJY1</accession>
<reference evidence="3" key="1">
    <citation type="journal article" date="2014" name="Proc. Natl. Acad. Sci. U.S.A.">
        <title>Extensive sampling of basidiomycete genomes demonstrates inadequacy of the white-rot/brown-rot paradigm for wood decay fungi.</title>
        <authorList>
            <person name="Riley R."/>
            <person name="Salamov A.A."/>
            <person name="Brown D.W."/>
            <person name="Nagy L.G."/>
            <person name="Floudas D."/>
            <person name="Held B.W."/>
            <person name="Levasseur A."/>
            <person name="Lombard V."/>
            <person name="Morin E."/>
            <person name="Otillar R."/>
            <person name="Lindquist E.A."/>
            <person name="Sun H."/>
            <person name="LaButti K.M."/>
            <person name="Schmutz J."/>
            <person name="Jabbour D."/>
            <person name="Luo H."/>
            <person name="Baker S.E."/>
            <person name="Pisabarro A.G."/>
            <person name="Walton J.D."/>
            <person name="Blanchette R.A."/>
            <person name="Henrissat B."/>
            <person name="Martin F."/>
            <person name="Cullen D."/>
            <person name="Hibbett D.S."/>
            <person name="Grigoriev I.V."/>
        </authorList>
    </citation>
    <scope>NUCLEOTIDE SEQUENCE [LARGE SCALE GENOMIC DNA]</scope>
    <source>
        <strain evidence="3">CBS 339.88</strain>
    </source>
</reference>
<dbReference type="EMBL" id="KL142373">
    <property type="protein sequence ID" value="KDR79288.1"/>
    <property type="molecule type" value="Genomic_DNA"/>
</dbReference>
<proteinExistence type="predicted"/>
<dbReference type="HOGENOM" id="CLU_1142666_0_0_1"/>
<evidence type="ECO:0000313" key="3">
    <source>
        <dbReference type="Proteomes" id="UP000027222"/>
    </source>
</evidence>
<evidence type="ECO:0000313" key="2">
    <source>
        <dbReference type="EMBL" id="KDR79288.1"/>
    </source>
</evidence>
<evidence type="ECO:0000256" key="1">
    <source>
        <dbReference type="SAM" id="MobiDB-lite"/>
    </source>
</evidence>
<name>A0A067TJY1_GALM3</name>
<dbReference type="AlphaFoldDB" id="A0A067TJY1"/>
<feature type="region of interest" description="Disordered" evidence="1">
    <location>
        <begin position="1"/>
        <end position="27"/>
    </location>
</feature>
<dbReference type="Proteomes" id="UP000027222">
    <property type="component" value="Unassembled WGS sequence"/>
</dbReference>
<protein>
    <submittedName>
        <fullName evidence="2">Uncharacterized protein</fullName>
    </submittedName>
</protein>
<sequence length="243" mass="27489">MQSRRRSSTKTVKPRRKPKKLGHINDAHFENGFPRRLKIPSNTTQEAAPYAVREPGLEWLLESVPHYPIPPRGRNSEIPTFNPANESDWEISPIMYPTPATVLYPAPSPVYPASLNPFHVAMPGPNQDPQAYFHDPFFMPGAPTQSVQTPHPQYPDNSMIVEYVPPGSFQSYSQPPVPDQAQNFELYTSAVRFPNLSPTHLEYFEGDPKTDYTHIVQYPGLPHPDWDVEKIPLGPSFDNFQSG</sequence>
<organism evidence="2 3">
    <name type="scientific">Galerina marginata (strain CBS 339.88)</name>
    <dbReference type="NCBI Taxonomy" id="685588"/>
    <lineage>
        <taxon>Eukaryota</taxon>
        <taxon>Fungi</taxon>
        <taxon>Dikarya</taxon>
        <taxon>Basidiomycota</taxon>
        <taxon>Agaricomycotina</taxon>
        <taxon>Agaricomycetes</taxon>
        <taxon>Agaricomycetidae</taxon>
        <taxon>Agaricales</taxon>
        <taxon>Agaricineae</taxon>
        <taxon>Strophariaceae</taxon>
        <taxon>Galerina</taxon>
    </lineage>
</organism>
<keyword evidence="3" id="KW-1185">Reference proteome</keyword>
<gene>
    <name evidence="2" type="ORF">GALMADRAFT_137151</name>
</gene>
<feature type="compositionally biased region" description="Basic residues" evidence="1">
    <location>
        <begin position="1"/>
        <end position="22"/>
    </location>
</feature>